<sequence length="129" mass="14193">MTAADSAPTLEVLSPNILDLSSLPLKSLIMPLPGFEEVAATEDLAITKKGVLPPLVAAQQCRRRRIEFDRDDELFATDGVSKRIKVFEFSTVVNEPSDVHCPVVEMATRSKLSCLSWNKYSKNIIASSD</sequence>
<dbReference type="PaxDb" id="4577-GRMZM2G313707_P01"/>
<gene>
    <name evidence="1" type="ORF">ZEAMMB73_Zm00001d016202</name>
</gene>
<dbReference type="EMBL" id="CM000781">
    <property type="protein sequence ID" value="AQK70312.1"/>
    <property type="molecule type" value="Genomic_DNA"/>
</dbReference>
<organism evidence="1">
    <name type="scientific">Zea mays</name>
    <name type="common">Maize</name>
    <dbReference type="NCBI Taxonomy" id="4577"/>
    <lineage>
        <taxon>Eukaryota</taxon>
        <taxon>Viridiplantae</taxon>
        <taxon>Streptophyta</taxon>
        <taxon>Embryophyta</taxon>
        <taxon>Tracheophyta</taxon>
        <taxon>Spermatophyta</taxon>
        <taxon>Magnoliopsida</taxon>
        <taxon>Liliopsida</taxon>
        <taxon>Poales</taxon>
        <taxon>Poaceae</taxon>
        <taxon>PACMAD clade</taxon>
        <taxon>Panicoideae</taxon>
        <taxon>Andropogonodae</taxon>
        <taxon>Andropogoneae</taxon>
        <taxon>Tripsacinae</taxon>
        <taxon>Zea</taxon>
    </lineage>
</organism>
<accession>A0A1D6H693</accession>
<dbReference type="InterPro" id="IPR015943">
    <property type="entry name" value="WD40/YVTN_repeat-like_dom_sf"/>
</dbReference>
<dbReference type="AlphaFoldDB" id="A0A1D6H693"/>
<dbReference type="InParanoid" id="A0A1D6H693"/>
<dbReference type="PANTHER" id="PTHR44080:SF1">
    <property type="entry name" value="E3 UBIQUITIN-PROTEIN LIGASE COP1"/>
    <property type="match status" value="1"/>
</dbReference>
<dbReference type="Gene3D" id="2.130.10.10">
    <property type="entry name" value="YVTN repeat-like/Quinoprotein amine dehydrogenase"/>
    <property type="match status" value="1"/>
</dbReference>
<reference evidence="1" key="1">
    <citation type="submission" date="2015-12" db="EMBL/GenBank/DDBJ databases">
        <title>Update maize B73 reference genome by single molecule sequencing technologies.</title>
        <authorList>
            <consortium name="Maize Genome Sequencing Project"/>
            <person name="Ware D."/>
        </authorList>
    </citation>
    <scope>NUCLEOTIDE SEQUENCE</scope>
    <source>
        <tissue evidence="1">Seedling</tissue>
    </source>
</reference>
<dbReference type="SMR" id="A0A1D6H693"/>
<protein>
    <submittedName>
        <fullName evidence="1">E3 ubiquitin-protein ligase COP1</fullName>
    </submittedName>
</protein>
<dbReference type="PANTHER" id="PTHR44080">
    <property type="entry name" value="E3 UBIQUITIN-PROTEIN LIGASE COP1"/>
    <property type="match status" value="1"/>
</dbReference>
<proteinExistence type="predicted"/>
<dbReference type="STRING" id="4577.A0A1D6H693"/>
<name>A0A1D6H693_MAIZE</name>
<dbReference type="GO" id="GO:0061630">
    <property type="term" value="F:ubiquitin protein ligase activity"/>
    <property type="evidence" value="ECO:0007669"/>
    <property type="project" value="InterPro"/>
</dbReference>
<dbReference type="InterPro" id="IPR042755">
    <property type="entry name" value="COP1"/>
</dbReference>
<evidence type="ECO:0000313" key="1">
    <source>
        <dbReference type="EMBL" id="AQK70312.1"/>
    </source>
</evidence>